<dbReference type="RefSeq" id="XP_022401277.1">
    <property type="nucleotide sequence ID" value="XM_022548987.1"/>
</dbReference>
<evidence type="ECO:0000256" key="1">
    <source>
        <dbReference type="SAM" id="MobiDB-lite"/>
    </source>
</evidence>
<evidence type="ECO:0008006" key="4">
    <source>
        <dbReference type="Google" id="ProtNLM"/>
    </source>
</evidence>
<dbReference type="VEuPathDB" id="FungiDB:ASPGLDRAFT_66149"/>
<protein>
    <recommendedName>
        <fullName evidence="4">ER-bound oxygenase mpaB/mpaB'/Rubber oxygenase catalytic domain-containing protein</fullName>
    </recommendedName>
</protein>
<sequence length="321" mass="36927">MASATSQTTTSEGGDKPFEWVKQEIESSDPEQDYEKIWRLSIEYNGGGEFFQNFIYATTFSNFIASNWGSDAVWRNYDGKVLHKATDRETKKSVDIINKRHEYYSRAHPGVFSHHVDYTYVLCFTAISVHRLQSRLRLSGFTEKQKKAAYIFWKEMSRLLLVESPGKPLQIWKPLAGLSDFPADWDGMVEFCEDFENHHMASTYKGHMIAEALFDEFAFRYFPPMLRPPGRALPITLSLPQTLKAHRIQPTHPALARIIIFLVGTFMWIMETFAPGLKTNYQEYLQSNLSDLKSQNRGLDTDFPSFFAQNHQGSAALCPFC</sequence>
<accession>A0A1L9VKX2</accession>
<evidence type="ECO:0000313" key="2">
    <source>
        <dbReference type="EMBL" id="OJJ84579.1"/>
    </source>
</evidence>
<dbReference type="STRING" id="1160497.A0A1L9VKX2"/>
<reference evidence="3" key="1">
    <citation type="journal article" date="2017" name="Genome Biol.">
        <title>Comparative genomics reveals high biological diversity and specific adaptations in the industrially and medically important fungal genus Aspergillus.</title>
        <authorList>
            <person name="de Vries R.P."/>
            <person name="Riley R."/>
            <person name="Wiebenga A."/>
            <person name="Aguilar-Osorio G."/>
            <person name="Amillis S."/>
            <person name="Uchima C.A."/>
            <person name="Anderluh G."/>
            <person name="Asadollahi M."/>
            <person name="Askin M."/>
            <person name="Barry K."/>
            <person name="Battaglia E."/>
            <person name="Bayram O."/>
            <person name="Benocci T."/>
            <person name="Braus-Stromeyer S.A."/>
            <person name="Caldana C."/>
            <person name="Canovas D."/>
            <person name="Cerqueira G.C."/>
            <person name="Chen F."/>
            <person name="Chen W."/>
            <person name="Choi C."/>
            <person name="Clum A."/>
            <person name="Dos Santos R.A."/>
            <person name="Damasio A.R."/>
            <person name="Diallinas G."/>
            <person name="Emri T."/>
            <person name="Fekete E."/>
            <person name="Flipphi M."/>
            <person name="Freyberg S."/>
            <person name="Gallo A."/>
            <person name="Gournas C."/>
            <person name="Habgood R."/>
            <person name="Hainaut M."/>
            <person name="Harispe M.L."/>
            <person name="Henrissat B."/>
            <person name="Hilden K.S."/>
            <person name="Hope R."/>
            <person name="Hossain A."/>
            <person name="Karabika E."/>
            <person name="Karaffa L."/>
            <person name="Karanyi Z."/>
            <person name="Krasevec N."/>
            <person name="Kuo A."/>
            <person name="Kusch H."/>
            <person name="LaButti K."/>
            <person name="Lagendijk E.L."/>
            <person name="Lapidus A."/>
            <person name="Levasseur A."/>
            <person name="Lindquist E."/>
            <person name="Lipzen A."/>
            <person name="Logrieco A.F."/>
            <person name="MacCabe A."/>
            <person name="Maekelae M.R."/>
            <person name="Malavazi I."/>
            <person name="Melin P."/>
            <person name="Meyer V."/>
            <person name="Mielnichuk N."/>
            <person name="Miskei M."/>
            <person name="Molnar A.P."/>
            <person name="Mule G."/>
            <person name="Ngan C.Y."/>
            <person name="Orejas M."/>
            <person name="Orosz E."/>
            <person name="Ouedraogo J.P."/>
            <person name="Overkamp K.M."/>
            <person name="Park H.-S."/>
            <person name="Perrone G."/>
            <person name="Piumi F."/>
            <person name="Punt P.J."/>
            <person name="Ram A.F."/>
            <person name="Ramon A."/>
            <person name="Rauscher S."/>
            <person name="Record E."/>
            <person name="Riano-Pachon D.M."/>
            <person name="Robert V."/>
            <person name="Roehrig J."/>
            <person name="Ruller R."/>
            <person name="Salamov A."/>
            <person name="Salih N.S."/>
            <person name="Samson R.A."/>
            <person name="Sandor E."/>
            <person name="Sanguinetti M."/>
            <person name="Schuetze T."/>
            <person name="Sepcic K."/>
            <person name="Shelest E."/>
            <person name="Sherlock G."/>
            <person name="Sophianopoulou V."/>
            <person name="Squina F.M."/>
            <person name="Sun H."/>
            <person name="Susca A."/>
            <person name="Todd R.B."/>
            <person name="Tsang A."/>
            <person name="Unkles S.E."/>
            <person name="van de Wiele N."/>
            <person name="van Rossen-Uffink D."/>
            <person name="Oliveira J.V."/>
            <person name="Vesth T.C."/>
            <person name="Visser J."/>
            <person name="Yu J.-H."/>
            <person name="Zhou M."/>
            <person name="Andersen M.R."/>
            <person name="Archer D.B."/>
            <person name="Baker S.E."/>
            <person name="Benoit I."/>
            <person name="Brakhage A.A."/>
            <person name="Braus G.H."/>
            <person name="Fischer R."/>
            <person name="Frisvad J.C."/>
            <person name="Goldman G.H."/>
            <person name="Houbraken J."/>
            <person name="Oakley B."/>
            <person name="Pocsi I."/>
            <person name="Scazzocchio C."/>
            <person name="Seiboth B."/>
            <person name="vanKuyk P.A."/>
            <person name="Wortman J."/>
            <person name="Dyer P.S."/>
            <person name="Grigoriev I.V."/>
        </authorList>
    </citation>
    <scope>NUCLEOTIDE SEQUENCE [LARGE SCALE GENOMIC DNA]</scope>
    <source>
        <strain evidence="3">CBS 516.65</strain>
    </source>
</reference>
<dbReference type="OrthoDB" id="2821871at2759"/>
<dbReference type="EMBL" id="KV878896">
    <property type="protein sequence ID" value="OJJ84579.1"/>
    <property type="molecule type" value="Genomic_DNA"/>
</dbReference>
<feature type="region of interest" description="Disordered" evidence="1">
    <location>
        <begin position="1"/>
        <end position="20"/>
    </location>
</feature>
<dbReference type="AlphaFoldDB" id="A0A1L9VKX2"/>
<feature type="compositionally biased region" description="Polar residues" evidence="1">
    <location>
        <begin position="1"/>
        <end position="12"/>
    </location>
</feature>
<proteinExistence type="predicted"/>
<name>A0A1L9VKX2_ASPGL</name>
<evidence type="ECO:0000313" key="3">
    <source>
        <dbReference type="Proteomes" id="UP000184300"/>
    </source>
</evidence>
<organism evidence="2 3">
    <name type="scientific">Aspergillus glaucus CBS 516.65</name>
    <dbReference type="NCBI Taxonomy" id="1160497"/>
    <lineage>
        <taxon>Eukaryota</taxon>
        <taxon>Fungi</taxon>
        <taxon>Dikarya</taxon>
        <taxon>Ascomycota</taxon>
        <taxon>Pezizomycotina</taxon>
        <taxon>Eurotiomycetes</taxon>
        <taxon>Eurotiomycetidae</taxon>
        <taxon>Eurotiales</taxon>
        <taxon>Aspergillaceae</taxon>
        <taxon>Aspergillus</taxon>
        <taxon>Aspergillus subgen. Aspergillus</taxon>
    </lineage>
</organism>
<keyword evidence="3" id="KW-1185">Reference proteome</keyword>
<gene>
    <name evidence="2" type="ORF">ASPGLDRAFT_66149</name>
</gene>
<dbReference type="GeneID" id="34465247"/>
<dbReference type="Proteomes" id="UP000184300">
    <property type="component" value="Unassembled WGS sequence"/>
</dbReference>